<dbReference type="InterPro" id="IPR002126">
    <property type="entry name" value="Cadherin-like_dom"/>
</dbReference>
<dbReference type="InterPro" id="IPR013783">
    <property type="entry name" value="Ig-like_fold"/>
</dbReference>
<feature type="domain" description="Cadherin" evidence="7">
    <location>
        <begin position="991"/>
        <end position="1095"/>
    </location>
</feature>
<feature type="chain" id="PRO_5018524953" description="Cadherin domain-containing protein" evidence="6">
    <location>
        <begin position="26"/>
        <end position="1218"/>
    </location>
</feature>
<keyword evidence="2" id="KW-0645">Protease</keyword>
<keyword evidence="4" id="KW-0720">Serine protease</keyword>
<evidence type="ECO:0000256" key="6">
    <source>
        <dbReference type="SAM" id="SignalP"/>
    </source>
</evidence>
<dbReference type="Gene3D" id="3.40.50.200">
    <property type="entry name" value="Peptidase S8/S53 domain"/>
    <property type="match status" value="1"/>
</dbReference>
<keyword evidence="9" id="KW-1185">Reference proteome</keyword>
<dbReference type="PANTHER" id="PTHR43806:SF11">
    <property type="entry name" value="CEREVISIN-RELATED"/>
    <property type="match status" value="1"/>
</dbReference>
<dbReference type="GO" id="GO:0016020">
    <property type="term" value="C:membrane"/>
    <property type="evidence" value="ECO:0007669"/>
    <property type="project" value="InterPro"/>
</dbReference>
<dbReference type="InterPro" id="IPR000209">
    <property type="entry name" value="Peptidase_S8/S53_dom"/>
</dbReference>
<dbReference type="Gene3D" id="2.60.40.10">
    <property type="entry name" value="Immunoglobulins"/>
    <property type="match status" value="1"/>
</dbReference>
<dbReference type="GO" id="GO:0005509">
    <property type="term" value="F:calcium ion binding"/>
    <property type="evidence" value="ECO:0007669"/>
    <property type="project" value="InterPro"/>
</dbReference>
<evidence type="ECO:0000256" key="1">
    <source>
        <dbReference type="ARBA" id="ARBA00011073"/>
    </source>
</evidence>
<dbReference type="OrthoDB" id="614750at2"/>
<name>A0A3S0KYK3_9GAMM</name>
<accession>A0A3S0KYK3</accession>
<dbReference type="PROSITE" id="PS50268">
    <property type="entry name" value="CADHERIN_2"/>
    <property type="match status" value="1"/>
</dbReference>
<evidence type="ECO:0000259" key="7">
    <source>
        <dbReference type="PROSITE" id="PS50268"/>
    </source>
</evidence>
<dbReference type="PRINTS" id="PR00723">
    <property type="entry name" value="SUBTILISIN"/>
</dbReference>
<dbReference type="SUPFAM" id="SSF49313">
    <property type="entry name" value="Cadherin-like"/>
    <property type="match status" value="1"/>
</dbReference>
<evidence type="ECO:0000256" key="3">
    <source>
        <dbReference type="ARBA" id="ARBA00022801"/>
    </source>
</evidence>
<dbReference type="Pfam" id="PF05345">
    <property type="entry name" value="He_PIG"/>
    <property type="match status" value="1"/>
</dbReference>
<sequence>MSFKKSKLATCIALAAMVPASIAIAQSTDALSAYSAQAKKDQSVTFNVYLSDVGSLTKATVNNKKKFAANLKQVEAKQKSVLSEIMALDGNIKALPGAKIFGNFVRVQADPSYANKIKSITGVKAVIAEVTTAVMPVNAMRKPMAGNLSTAAKAPALVDDVTAGEGVKVAIIGSGVDYTHVGLGGDGEAATYGEAMANAVNAFDGFPTDVVVEGMDLSSDAGWGLDPNPIDQNIYYTRDYDGSTHNTGHGTRLASVVHSLAPGAKIAAFKTSNVSDPYGNGYSLSAESSSTFMLALEYALDPNQDGSFDDRADIIVVDALGGSAFYAPSDNGISGPVAEAHAIEMASGLGALVVVNAGTGGEWFDNRFNMTWRGAAPSALTVGGMTTDAEDKMMVTESTPHGPVRGANGYSKPDMVSYAENIDVAVVGGGDQTDTESHTVMAAARVAAAAAVLKSKRPELSMVEIKALLMNTADNNVMDLANKQAELVLIGNGVENIDAAMNSSVVAWEKNSYQPNLSFGFEEGIGVQRFVKEVQLKNLAEETVTYQVVMSSMGKSGDAALTWDVPTSVSVPAGQTVIFPVVLEIDFTKLDNWPIKMASDFTSENWSKVELSGQLHLTAEEKPTVSMSWLVKPRASTEITRDFSTFEEQYGSELSNKFSVEAGAYVQQFTNTSVTETTFAVFPAMYHQKQLPEGKENTQGNMPNVVGGGIYDEAMCSTGKKLVVAGRFFKPNDAGMANHFDKGGAALVWWNVYQEQFVLDNEFDKGVNSEPYAWDEATQMVMGGFIEPDENGSPASWFIDYKQEYDWTQPRKRYTKSKLPTYMTGHGQNFVSQYCLEDLYHGEDMDSIEDFDQNHGWIFATDRDAIADLGEPIIQFNPVKYGKVKKEAYFDWFTGEMKEFESNAGGLPLISRLVEEGETKEYSPMVTLAAGETAELGMASECNFSFNIGGGGCDNHGMMLISLEDNWGMTSPMGQGSYAFIAHPLDGQTHSVDEDAEMGSVVAQVELDAATFFATANFDSEWYPYTLSLANAIPGDPFTVSGSGEIIVNNPAALDYDAGNMSYNLEVIGRQGNTYTAVSNVNIMINNVNDVAPELVGEMPAVSMSETDAVEIDASMYFNEAEGDALTFSATDLPEGLSIDSVSGMITGSAASGAAGEYTVVVTADDSVNKTQASFVMTLNAPAAPVEEPVESSDSGGSLGGGLLGLLALLTIRRKTFG</sequence>
<protein>
    <recommendedName>
        <fullName evidence="7">Cadherin domain-containing protein</fullName>
    </recommendedName>
</protein>
<evidence type="ECO:0000256" key="2">
    <source>
        <dbReference type="ARBA" id="ARBA00022670"/>
    </source>
</evidence>
<dbReference type="InterPro" id="IPR015500">
    <property type="entry name" value="Peptidase_S8_subtilisin-rel"/>
</dbReference>
<dbReference type="Proteomes" id="UP000267448">
    <property type="component" value="Unassembled WGS sequence"/>
</dbReference>
<dbReference type="SUPFAM" id="SSF52743">
    <property type="entry name" value="Subtilisin-like"/>
    <property type="match status" value="1"/>
</dbReference>
<proteinExistence type="inferred from homology"/>
<dbReference type="AlphaFoldDB" id="A0A3S0KYK3"/>
<dbReference type="EMBL" id="RXNU01000014">
    <property type="protein sequence ID" value="RTR37237.1"/>
    <property type="molecule type" value="Genomic_DNA"/>
</dbReference>
<organism evidence="8 9">
    <name type="scientific">Shewanella canadensis</name>
    <dbReference type="NCBI Taxonomy" id="271096"/>
    <lineage>
        <taxon>Bacteria</taxon>
        <taxon>Pseudomonadati</taxon>
        <taxon>Pseudomonadota</taxon>
        <taxon>Gammaproteobacteria</taxon>
        <taxon>Alteromonadales</taxon>
        <taxon>Shewanellaceae</taxon>
        <taxon>Shewanella</taxon>
    </lineage>
</organism>
<dbReference type="GO" id="GO:0007156">
    <property type="term" value="P:homophilic cell adhesion via plasma membrane adhesion molecules"/>
    <property type="evidence" value="ECO:0007669"/>
    <property type="project" value="InterPro"/>
</dbReference>
<dbReference type="PANTHER" id="PTHR43806">
    <property type="entry name" value="PEPTIDASE S8"/>
    <property type="match status" value="1"/>
</dbReference>
<evidence type="ECO:0000256" key="5">
    <source>
        <dbReference type="PROSITE-ProRule" id="PRU01240"/>
    </source>
</evidence>
<evidence type="ECO:0000313" key="8">
    <source>
        <dbReference type="EMBL" id="RTR37237.1"/>
    </source>
</evidence>
<gene>
    <name evidence="8" type="ORF">EKG38_20100</name>
</gene>
<reference evidence="8 9" key="1">
    <citation type="submission" date="2018-12" db="EMBL/GenBank/DDBJ databases">
        <authorList>
            <person name="Yu L."/>
        </authorList>
    </citation>
    <scope>NUCLEOTIDE SEQUENCE [LARGE SCALE GENOMIC DNA]</scope>
    <source>
        <strain evidence="8 9">HAW-EB2</strain>
    </source>
</reference>
<dbReference type="GO" id="GO:0004252">
    <property type="term" value="F:serine-type endopeptidase activity"/>
    <property type="evidence" value="ECO:0007669"/>
    <property type="project" value="InterPro"/>
</dbReference>
<comment type="similarity">
    <text evidence="1 5">Belongs to the peptidase S8 family.</text>
</comment>
<comment type="caution">
    <text evidence="5">Lacks conserved residue(s) required for the propagation of feature annotation.</text>
</comment>
<dbReference type="RefSeq" id="WP_126522419.1">
    <property type="nucleotide sequence ID" value="NZ_RXNU01000014.1"/>
</dbReference>
<dbReference type="InterPro" id="IPR015919">
    <property type="entry name" value="Cadherin-like_sf"/>
</dbReference>
<dbReference type="PROSITE" id="PS51892">
    <property type="entry name" value="SUBTILASE"/>
    <property type="match status" value="1"/>
</dbReference>
<keyword evidence="6" id="KW-0732">Signal</keyword>
<evidence type="ECO:0000313" key="9">
    <source>
        <dbReference type="Proteomes" id="UP000267448"/>
    </source>
</evidence>
<dbReference type="Pfam" id="PF00082">
    <property type="entry name" value="Peptidase_S8"/>
    <property type="match status" value="1"/>
</dbReference>
<dbReference type="InterPro" id="IPR036852">
    <property type="entry name" value="Peptidase_S8/S53_dom_sf"/>
</dbReference>
<feature type="signal peptide" evidence="6">
    <location>
        <begin position="1"/>
        <end position="25"/>
    </location>
</feature>
<evidence type="ECO:0000256" key="4">
    <source>
        <dbReference type="ARBA" id="ARBA00022825"/>
    </source>
</evidence>
<comment type="caution">
    <text evidence="8">The sequence shown here is derived from an EMBL/GenBank/DDBJ whole genome shotgun (WGS) entry which is preliminary data.</text>
</comment>
<dbReference type="GO" id="GO:0006508">
    <property type="term" value="P:proteolysis"/>
    <property type="evidence" value="ECO:0007669"/>
    <property type="project" value="UniProtKB-KW"/>
</dbReference>
<keyword evidence="3" id="KW-0378">Hydrolase</keyword>
<dbReference type="InterPro" id="IPR050131">
    <property type="entry name" value="Peptidase_S8_subtilisin-like"/>
</dbReference>
<dbReference type="Gene3D" id="2.60.40.60">
    <property type="entry name" value="Cadherins"/>
    <property type="match status" value="1"/>
</dbReference>